<dbReference type="EMBL" id="JAVRRA010024630">
    <property type="protein sequence ID" value="KAK5131709.1"/>
    <property type="molecule type" value="Genomic_DNA"/>
</dbReference>
<dbReference type="PANTHER" id="PTHR10039">
    <property type="entry name" value="AMELOGENIN"/>
    <property type="match status" value="1"/>
</dbReference>
<sequence>MLFTFPDIRIGFLVGIGAGIPNYDGDDEQDVRLGDVVISSDRRNGGGVVYDFGKKLGDGSFETVYASGRPPRSLRTALARLETEYEMRENRTAEDALDQDQFRAKVISWISTIDFAARCHDSIGRRQTGTGLWLLNSIEFKKWLSSLNQTMFCPGIPRAGKTVMASIVIDHLLSTVPNTDVGVAYSCCAYKEQHKAKDLVAALLRQLVRQLPALPEAVKDLYMRHHQRKTLPRRHEFAEVLRYVASGFSQVFLIIDALDECREENCD</sequence>
<accession>A0ABR0KUK6</accession>
<dbReference type="InterPro" id="IPR035994">
    <property type="entry name" value="Nucleoside_phosphorylase_sf"/>
</dbReference>
<dbReference type="InterPro" id="IPR027417">
    <property type="entry name" value="P-loop_NTPase"/>
</dbReference>
<reference evidence="3 4" key="1">
    <citation type="submission" date="2023-08" db="EMBL/GenBank/DDBJ databases">
        <title>Black Yeasts Isolated from many extreme environments.</title>
        <authorList>
            <person name="Coleine C."/>
            <person name="Stajich J.E."/>
            <person name="Selbmann L."/>
        </authorList>
    </citation>
    <scope>NUCLEOTIDE SEQUENCE [LARGE SCALE GENOMIC DNA]</scope>
    <source>
        <strain evidence="3 4">CCFEE 536</strain>
    </source>
</reference>
<proteinExistence type="predicted"/>
<dbReference type="Pfam" id="PF24883">
    <property type="entry name" value="NPHP3_N"/>
    <property type="match status" value="1"/>
</dbReference>
<evidence type="ECO:0000313" key="3">
    <source>
        <dbReference type="EMBL" id="KAK5131709.1"/>
    </source>
</evidence>
<dbReference type="Gene3D" id="3.40.50.1580">
    <property type="entry name" value="Nucleoside phosphorylase domain"/>
    <property type="match status" value="1"/>
</dbReference>
<comment type="caution">
    <text evidence="3">The sequence shown here is derived from an EMBL/GenBank/DDBJ whole genome shotgun (WGS) entry which is preliminary data.</text>
</comment>
<keyword evidence="4" id="KW-1185">Reference proteome</keyword>
<gene>
    <name evidence="3" type="ORF">LTR16_000494</name>
</gene>
<feature type="domain" description="Nephrocystin 3-like N-terminal" evidence="2">
    <location>
        <begin position="129"/>
        <end position="264"/>
    </location>
</feature>
<dbReference type="Gene3D" id="3.40.50.300">
    <property type="entry name" value="P-loop containing nucleotide triphosphate hydrolases"/>
    <property type="match status" value="1"/>
</dbReference>
<dbReference type="PANTHER" id="PTHR10039:SF15">
    <property type="entry name" value="NACHT DOMAIN-CONTAINING PROTEIN"/>
    <property type="match status" value="1"/>
</dbReference>
<protein>
    <recommendedName>
        <fullName evidence="2">Nephrocystin 3-like N-terminal domain-containing protein</fullName>
    </recommendedName>
</protein>
<name>A0ABR0KUK6_9PEZI</name>
<evidence type="ECO:0000259" key="2">
    <source>
        <dbReference type="Pfam" id="PF24883"/>
    </source>
</evidence>
<evidence type="ECO:0000313" key="4">
    <source>
        <dbReference type="Proteomes" id="UP001357485"/>
    </source>
</evidence>
<dbReference type="InterPro" id="IPR056884">
    <property type="entry name" value="NPHP3-like_N"/>
</dbReference>
<organism evidence="3 4">
    <name type="scientific">Cryomyces antarcticus</name>
    <dbReference type="NCBI Taxonomy" id="329879"/>
    <lineage>
        <taxon>Eukaryota</taxon>
        <taxon>Fungi</taxon>
        <taxon>Dikarya</taxon>
        <taxon>Ascomycota</taxon>
        <taxon>Pezizomycotina</taxon>
        <taxon>Dothideomycetes</taxon>
        <taxon>Dothideomycetes incertae sedis</taxon>
        <taxon>Cryomyces</taxon>
    </lineage>
</organism>
<dbReference type="Proteomes" id="UP001357485">
    <property type="component" value="Unassembled WGS sequence"/>
</dbReference>
<evidence type="ECO:0000256" key="1">
    <source>
        <dbReference type="ARBA" id="ARBA00022737"/>
    </source>
</evidence>
<keyword evidence="1" id="KW-0677">Repeat</keyword>